<evidence type="ECO:0000313" key="9">
    <source>
        <dbReference type="EMBL" id="OZN24225.1"/>
    </source>
</evidence>
<dbReference type="FunCoup" id="A0A263H9T4">
    <property type="interactions" value="59"/>
</dbReference>
<reference evidence="10 12" key="2">
    <citation type="submission" date="2018-06" db="EMBL/GenBank/DDBJ databases">
        <authorList>
            <consortium name="Pathogen Informatics"/>
            <person name="Doyle S."/>
        </authorList>
    </citation>
    <scope>NUCLEOTIDE SEQUENCE [LARGE SCALE GENOMIC DNA]</scope>
    <source>
        <strain evidence="10 12">NCTC10851</strain>
    </source>
</reference>
<dbReference type="NCBIfam" id="NF001057">
    <property type="entry name" value="PRK00117.3-3"/>
    <property type="match status" value="1"/>
</dbReference>
<comment type="similarity">
    <text evidence="2 5">Belongs to the RecX family.</text>
</comment>
<feature type="domain" description="RecX second three-helical" evidence="6">
    <location>
        <begin position="51"/>
        <end position="90"/>
    </location>
</feature>
<dbReference type="EMBL" id="UFSB01000001">
    <property type="protein sequence ID" value="SUU38786.1"/>
    <property type="molecule type" value="Genomic_DNA"/>
</dbReference>
<evidence type="ECO:0000256" key="5">
    <source>
        <dbReference type="HAMAP-Rule" id="MF_01114"/>
    </source>
</evidence>
<evidence type="ECO:0000259" key="6">
    <source>
        <dbReference type="Pfam" id="PF02631"/>
    </source>
</evidence>
<dbReference type="PANTHER" id="PTHR33602:SF1">
    <property type="entry name" value="REGULATORY PROTEIN RECX FAMILY PROTEIN"/>
    <property type="match status" value="1"/>
</dbReference>
<dbReference type="InterPro" id="IPR053926">
    <property type="entry name" value="RecX_HTH_1st"/>
</dbReference>
<dbReference type="Pfam" id="PF21982">
    <property type="entry name" value="RecX_HTH1"/>
    <property type="match status" value="1"/>
</dbReference>
<comment type="subcellular location">
    <subcellularLocation>
        <location evidence="1 5">Cytoplasm</location>
    </subcellularLocation>
</comment>
<dbReference type="OrthoDB" id="7066780at2"/>
<sequence length="155" mass="18661">MSSLALSYIVNLLSRREYSEFELRCKMQEKAFCEDEINQALSQVQQKHWQSDKRFTENYIHARAQRGYGFNRIRQELKQLKGIRSQVIDEIMTELEIDWSVLAHTTLRKKFPDYAKCDDLKTKQKIWRYMLSHGFFADDFKQYIGMSKEESEWDV</sequence>
<keyword evidence="11" id="KW-1185">Reference proteome</keyword>
<organism evidence="10 12">
    <name type="scientific">Actinobacillus seminis</name>
    <dbReference type="NCBI Taxonomy" id="722"/>
    <lineage>
        <taxon>Bacteria</taxon>
        <taxon>Pseudomonadati</taxon>
        <taxon>Pseudomonadota</taxon>
        <taxon>Gammaproteobacteria</taxon>
        <taxon>Pasteurellales</taxon>
        <taxon>Pasteurellaceae</taxon>
        <taxon>Actinobacillus</taxon>
    </lineage>
</organism>
<feature type="domain" description="RecX third three-helical" evidence="7">
    <location>
        <begin position="102"/>
        <end position="143"/>
    </location>
</feature>
<dbReference type="Proteomes" id="UP000215738">
    <property type="component" value="Unassembled WGS sequence"/>
</dbReference>
<accession>A0A263H9T4</accession>
<feature type="domain" description="RecX first three-helical" evidence="8">
    <location>
        <begin position="5"/>
        <end position="42"/>
    </location>
</feature>
<evidence type="ECO:0000313" key="10">
    <source>
        <dbReference type="EMBL" id="SUU38786.1"/>
    </source>
</evidence>
<evidence type="ECO:0000259" key="7">
    <source>
        <dbReference type="Pfam" id="PF21981"/>
    </source>
</evidence>
<dbReference type="InterPro" id="IPR036388">
    <property type="entry name" value="WH-like_DNA-bd_sf"/>
</dbReference>
<dbReference type="Gene3D" id="1.10.10.10">
    <property type="entry name" value="Winged helix-like DNA-binding domain superfamily/Winged helix DNA-binding domain"/>
    <property type="match status" value="3"/>
</dbReference>
<dbReference type="AlphaFoldDB" id="A0A263H9T4"/>
<evidence type="ECO:0000256" key="2">
    <source>
        <dbReference type="ARBA" id="ARBA00009695"/>
    </source>
</evidence>
<keyword evidence="4 5" id="KW-0963">Cytoplasm</keyword>
<name>A0A263H9T4_9PAST</name>
<dbReference type="InterPro" id="IPR003783">
    <property type="entry name" value="Regulatory_RecX"/>
</dbReference>
<dbReference type="EMBL" id="NLFK01000012">
    <property type="protein sequence ID" value="OZN24225.1"/>
    <property type="molecule type" value="Genomic_DNA"/>
</dbReference>
<evidence type="ECO:0000313" key="11">
    <source>
        <dbReference type="Proteomes" id="UP000215738"/>
    </source>
</evidence>
<dbReference type="Pfam" id="PF21981">
    <property type="entry name" value="RecX_HTH3"/>
    <property type="match status" value="1"/>
</dbReference>
<dbReference type="GO" id="GO:0005737">
    <property type="term" value="C:cytoplasm"/>
    <property type="evidence" value="ECO:0007669"/>
    <property type="project" value="UniProtKB-SubCell"/>
</dbReference>
<dbReference type="Proteomes" id="UP000254507">
    <property type="component" value="Unassembled WGS sequence"/>
</dbReference>
<dbReference type="Pfam" id="PF02631">
    <property type="entry name" value="RecX_HTH2"/>
    <property type="match status" value="1"/>
</dbReference>
<evidence type="ECO:0000256" key="3">
    <source>
        <dbReference type="ARBA" id="ARBA00018111"/>
    </source>
</evidence>
<dbReference type="RefSeq" id="WP_094947556.1">
    <property type="nucleotide sequence ID" value="NZ_NLFK01000012.1"/>
</dbReference>
<evidence type="ECO:0000256" key="1">
    <source>
        <dbReference type="ARBA" id="ARBA00004496"/>
    </source>
</evidence>
<dbReference type="InterPro" id="IPR053924">
    <property type="entry name" value="RecX_HTH_2nd"/>
</dbReference>
<protein>
    <recommendedName>
        <fullName evidence="3 5">Regulatory protein RecX</fullName>
    </recommendedName>
</protein>
<dbReference type="InterPro" id="IPR053925">
    <property type="entry name" value="RecX_HTH_3rd"/>
</dbReference>
<gene>
    <name evidence="5 10" type="primary">recX</name>
    <name evidence="9" type="ORF">CFY87_10485</name>
    <name evidence="10" type="ORF">NCTC10851_02272</name>
</gene>
<evidence type="ECO:0000313" key="12">
    <source>
        <dbReference type="Proteomes" id="UP000254507"/>
    </source>
</evidence>
<comment type="function">
    <text evidence="5">Modulates RecA activity.</text>
</comment>
<dbReference type="GO" id="GO:0006282">
    <property type="term" value="P:regulation of DNA repair"/>
    <property type="evidence" value="ECO:0007669"/>
    <property type="project" value="UniProtKB-UniRule"/>
</dbReference>
<dbReference type="HAMAP" id="MF_01114">
    <property type="entry name" value="RecX"/>
    <property type="match status" value="1"/>
</dbReference>
<dbReference type="PANTHER" id="PTHR33602">
    <property type="entry name" value="REGULATORY PROTEIN RECX FAMILY PROTEIN"/>
    <property type="match status" value="1"/>
</dbReference>
<reference evidence="9 11" key="1">
    <citation type="submission" date="2017-07" db="EMBL/GenBank/DDBJ databases">
        <title>Virulence factors identified in Actinobacillus seminis.</title>
        <authorList>
            <person name="Negrete-Abascal E."/>
            <person name="Vaca-Pacheco S."/>
            <person name="Montes-Garcia F."/>
            <person name="Leyto-Gil A.M."/>
            <person name="Fragoso-Garcia E."/>
            <person name="Carvente-Garcia R."/>
            <person name="Perez-Agueros S."/>
            <person name="Castelan-Sanchez H.G."/>
            <person name="Garcia-Molina A."/>
            <person name="Villamar T.E."/>
            <person name="Vazquez-Cruz C."/>
        </authorList>
    </citation>
    <scope>NUCLEOTIDE SEQUENCE [LARGE SCALE GENOMIC DNA]</scope>
    <source>
        <strain evidence="9 11">ATCC 15768</strain>
    </source>
</reference>
<evidence type="ECO:0000256" key="4">
    <source>
        <dbReference type="ARBA" id="ARBA00022490"/>
    </source>
</evidence>
<dbReference type="InParanoid" id="A0A263H9T4"/>
<evidence type="ECO:0000259" key="8">
    <source>
        <dbReference type="Pfam" id="PF21982"/>
    </source>
</evidence>
<proteinExistence type="inferred from homology"/>